<feature type="chain" id="PRO_5004313809" evidence="1">
    <location>
        <begin position="20"/>
        <end position="125"/>
    </location>
</feature>
<dbReference type="AlphaFoldDB" id="Q8SYA9"/>
<feature type="signal peptide" evidence="1">
    <location>
        <begin position="1"/>
        <end position="19"/>
    </location>
</feature>
<dbReference type="OrthoDB" id="2261329at2759"/>
<gene>
    <name evidence="3" type="primary">Tim17a2</name>
    <name evidence="3" type="ORF">CG14666</name>
</gene>
<evidence type="ECO:0000313" key="3">
    <source>
        <dbReference type="FlyBase" id="FBgn0037307"/>
    </source>
</evidence>
<dbReference type="EMBL" id="AY071672">
    <property type="protein sequence ID" value="AAL49294.1"/>
    <property type="molecule type" value="mRNA"/>
</dbReference>
<dbReference type="AGR" id="FB:FBgn0037307"/>
<reference evidence="2" key="1">
    <citation type="submission" date="2001-12" db="EMBL/GenBank/DDBJ databases">
        <authorList>
            <person name="Stapleton M."/>
            <person name="Brokstein P."/>
            <person name="Hong L."/>
            <person name="Agbayani A."/>
            <person name="Carlson J."/>
            <person name="Champe M."/>
            <person name="Chavez C."/>
            <person name="Dorsett V."/>
            <person name="Dresnek D."/>
            <person name="Farfan D."/>
            <person name="Frise E."/>
            <person name="George R."/>
            <person name="Gonzalez M."/>
            <person name="Guarin H."/>
            <person name="Kronmiller B."/>
            <person name="Li P."/>
            <person name="Liao G."/>
            <person name="Miranda A."/>
            <person name="Mungall C.J."/>
            <person name="Nunoo J."/>
            <person name="Pacleb J."/>
            <person name="Paragas V."/>
            <person name="Park S."/>
            <person name="Patel S."/>
            <person name="Phouanenavong S."/>
            <person name="Wan K."/>
            <person name="Yu C."/>
            <person name="Lewis S.E."/>
            <person name="Rubin G.M."/>
            <person name="Celniker S."/>
        </authorList>
    </citation>
    <scope>NUCLEOTIDE SEQUENCE</scope>
    <source>
        <strain evidence="2">Berkeley</strain>
    </source>
</reference>
<evidence type="ECO:0000256" key="1">
    <source>
        <dbReference type="SAM" id="SignalP"/>
    </source>
</evidence>
<keyword evidence="1" id="KW-0732">Signal</keyword>
<proteinExistence type="evidence at transcript level"/>
<accession>Q8SYA9</accession>
<protein>
    <submittedName>
        <fullName evidence="2">RH03914p</fullName>
    </submittedName>
</protein>
<evidence type="ECO:0000313" key="2">
    <source>
        <dbReference type="EMBL" id="AAL49294.1"/>
    </source>
</evidence>
<name>Q8SYA9_DROME</name>
<dbReference type="UCSC" id="CG14666-RA">
    <property type="organism name" value="d. melanogaster"/>
</dbReference>
<organism evidence="2">
    <name type="scientific">Drosophila melanogaster</name>
    <name type="common">Fruit fly</name>
    <dbReference type="NCBI Taxonomy" id="7227"/>
    <lineage>
        <taxon>Eukaryota</taxon>
        <taxon>Metazoa</taxon>
        <taxon>Ecdysozoa</taxon>
        <taxon>Arthropoda</taxon>
        <taxon>Hexapoda</taxon>
        <taxon>Insecta</taxon>
        <taxon>Pterygota</taxon>
        <taxon>Neoptera</taxon>
        <taxon>Endopterygota</taxon>
        <taxon>Diptera</taxon>
        <taxon>Brachycera</taxon>
        <taxon>Muscomorpha</taxon>
        <taxon>Ephydroidea</taxon>
        <taxon>Drosophilidae</taxon>
        <taxon>Drosophila</taxon>
        <taxon>Sophophora</taxon>
    </lineage>
</organism>
<dbReference type="FlyBase" id="FBgn0037307">
    <property type="gene designation" value="Tim17a2"/>
</dbReference>
<sequence>MVMMLVLLLPLTCFRFRSCSLLLAARLPEEIQQVVYLGGPTLRLVGRRHHLGGGAVGAGAAAFQIGRCHSLLQLLDLLPLLLLIVVAAVELLAGQEAALGAVVGPMEMLVGGGAVVDGLALGAAQ</sequence>